<keyword evidence="2" id="KW-1185">Reference proteome</keyword>
<comment type="caution">
    <text evidence="1">The sequence shown here is derived from an EMBL/GenBank/DDBJ whole genome shotgun (WGS) entry which is preliminary data.</text>
</comment>
<dbReference type="AlphaFoldDB" id="A0A9P9WQS1"/>
<sequence>MEGYCLIISGFRTLSVLENILFTLDTILPGAREAYCITVVVWAAKEFSLIRFARPAKEHAQLLLQLAIACLAIWASEILWKSLKPDLYVISEVACYFRHIRSLRALEG</sequence>
<organism evidence="1 2">
    <name type="scientific">Neoarthrinium moseri</name>
    <dbReference type="NCBI Taxonomy" id="1658444"/>
    <lineage>
        <taxon>Eukaryota</taxon>
        <taxon>Fungi</taxon>
        <taxon>Dikarya</taxon>
        <taxon>Ascomycota</taxon>
        <taxon>Pezizomycotina</taxon>
        <taxon>Sordariomycetes</taxon>
        <taxon>Xylariomycetidae</taxon>
        <taxon>Amphisphaeriales</taxon>
        <taxon>Apiosporaceae</taxon>
        <taxon>Neoarthrinium</taxon>
    </lineage>
</organism>
<proteinExistence type="predicted"/>
<reference evidence="1" key="1">
    <citation type="submission" date="2021-03" db="EMBL/GenBank/DDBJ databases">
        <title>Revisited historic fungal species revealed as producer of novel bioactive compounds through whole genome sequencing and comparative genomics.</title>
        <authorList>
            <person name="Vignolle G.A."/>
            <person name="Hochenegger N."/>
            <person name="Mach R.L."/>
            <person name="Mach-Aigner A.R."/>
            <person name="Javad Rahimi M."/>
            <person name="Salim K.A."/>
            <person name="Chan C.M."/>
            <person name="Lim L.B.L."/>
            <person name="Cai F."/>
            <person name="Druzhinina I.S."/>
            <person name="U'Ren J.M."/>
            <person name="Derntl C."/>
        </authorList>
    </citation>
    <scope>NUCLEOTIDE SEQUENCE</scope>
    <source>
        <strain evidence="1">TUCIM 5799</strain>
    </source>
</reference>
<name>A0A9P9WQS1_9PEZI</name>
<protein>
    <submittedName>
        <fullName evidence="1">Uncharacterized protein</fullName>
    </submittedName>
</protein>
<dbReference type="EMBL" id="JAFIMR010000008">
    <property type="protein sequence ID" value="KAI1875312.1"/>
    <property type="molecule type" value="Genomic_DNA"/>
</dbReference>
<dbReference type="Proteomes" id="UP000829685">
    <property type="component" value="Unassembled WGS sequence"/>
</dbReference>
<accession>A0A9P9WQS1</accession>
<gene>
    <name evidence="1" type="ORF">JX265_004370</name>
</gene>
<evidence type="ECO:0000313" key="2">
    <source>
        <dbReference type="Proteomes" id="UP000829685"/>
    </source>
</evidence>
<evidence type="ECO:0000313" key="1">
    <source>
        <dbReference type="EMBL" id="KAI1875312.1"/>
    </source>
</evidence>